<keyword evidence="1" id="KW-0175">Coiled coil</keyword>
<name>A0AAD4C4Q4_BOLED</name>
<keyword evidence="4" id="KW-1185">Reference proteome</keyword>
<accession>A0AAD4C4Q4</accession>
<evidence type="ECO:0000313" key="3">
    <source>
        <dbReference type="EMBL" id="KAF8447953.1"/>
    </source>
</evidence>
<feature type="coiled-coil region" evidence="1">
    <location>
        <begin position="157"/>
        <end position="213"/>
    </location>
</feature>
<protein>
    <submittedName>
        <fullName evidence="3">Uncharacterized protein</fullName>
    </submittedName>
</protein>
<evidence type="ECO:0000313" key="4">
    <source>
        <dbReference type="Proteomes" id="UP001194468"/>
    </source>
</evidence>
<dbReference type="Proteomes" id="UP001194468">
    <property type="component" value="Unassembled WGS sequence"/>
</dbReference>
<evidence type="ECO:0000256" key="2">
    <source>
        <dbReference type="SAM" id="MobiDB-lite"/>
    </source>
</evidence>
<gene>
    <name evidence="3" type="ORF">L210DRAFT_2828121</name>
</gene>
<sequence>MSSSLDLGQRYNIGEEAEKFMTESKAFVDEVRALLVAQVLKDKNDVDSGDTQRQPSGADSTSIDSLQKQLQDLEERFDQAQTELTFRRQRDIRSDTDDLLVTKIAALRVARQCEVDRVASQPRPEIVIPPSALQTMEATAKQVGELDAKVPHTVEDIRVLLLRVDATTKRVNELEEELSVNKATYGKQVQEMAAEKEKTERRIDERLEKIQEQFELLVASQPTGPGARPAMSPTVDNSRDKLMESLRPAFETVLDKFYEQEVQPTIKSLQQVVLQASNRHQEEAMQVLWGKIQPAMNMVAGVSRWLDSQELALTAPVEADHTPMVTA</sequence>
<comment type="caution">
    <text evidence="3">The sequence shown here is derived from an EMBL/GenBank/DDBJ whole genome shotgun (WGS) entry which is preliminary data.</text>
</comment>
<feature type="region of interest" description="Disordered" evidence="2">
    <location>
        <begin position="44"/>
        <end position="64"/>
    </location>
</feature>
<evidence type="ECO:0000256" key="1">
    <source>
        <dbReference type="SAM" id="Coils"/>
    </source>
</evidence>
<dbReference type="EMBL" id="WHUW01000004">
    <property type="protein sequence ID" value="KAF8447953.1"/>
    <property type="molecule type" value="Genomic_DNA"/>
</dbReference>
<reference evidence="3" key="1">
    <citation type="submission" date="2019-10" db="EMBL/GenBank/DDBJ databases">
        <authorList>
            <consortium name="DOE Joint Genome Institute"/>
            <person name="Kuo A."/>
            <person name="Miyauchi S."/>
            <person name="Kiss E."/>
            <person name="Drula E."/>
            <person name="Kohler A."/>
            <person name="Sanchez-Garcia M."/>
            <person name="Andreopoulos B."/>
            <person name="Barry K.W."/>
            <person name="Bonito G."/>
            <person name="Buee M."/>
            <person name="Carver A."/>
            <person name="Chen C."/>
            <person name="Cichocki N."/>
            <person name="Clum A."/>
            <person name="Culley D."/>
            <person name="Crous P.W."/>
            <person name="Fauchery L."/>
            <person name="Girlanda M."/>
            <person name="Hayes R."/>
            <person name="Keri Z."/>
            <person name="LaButti K."/>
            <person name="Lipzen A."/>
            <person name="Lombard V."/>
            <person name="Magnuson J."/>
            <person name="Maillard F."/>
            <person name="Morin E."/>
            <person name="Murat C."/>
            <person name="Nolan M."/>
            <person name="Ohm R."/>
            <person name="Pangilinan J."/>
            <person name="Pereira M."/>
            <person name="Perotto S."/>
            <person name="Peter M."/>
            <person name="Riley R."/>
            <person name="Sitrit Y."/>
            <person name="Stielow B."/>
            <person name="Szollosi G."/>
            <person name="Zifcakova L."/>
            <person name="Stursova M."/>
            <person name="Spatafora J.W."/>
            <person name="Tedersoo L."/>
            <person name="Vaario L.-M."/>
            <person name="Yamada A."/>
            <person name="Yan M."/>
            <person name="Wang P."/>
            <person name="Xu J."/>
            <person name="Bruns T."/>
            <person name="Baldrian P."/>
            <person name="Vilgalys R."/>
            <person name="Henrissat B."/>
            <person name="Grigoriev I.V."/>
            <person name="Hibbett D."/>
            <person name="Nagy L.G."/>
            <person name="Martin F.M."/>
        </authorList>
    </citation>
    <scope>NUCLEOTIDE SEQUENCE</scope>
    <source>
        <strain evidence="3">BED1</strain>
    </source>
</reference>
<organism evidence="3 4">
    <name type="scientific">Boletus edulis BED1</name>
    <dbReference type="NCBI Taxonomy" id="1328754"/>
    <lineage>
        <taxon>Eukaryota</taxon>
        <taxon>Fungi</taxon>
        <taxon>Dikarya</taxon>
        <taxon>Basidiomycota</taxon>
        <taxon>Agaricomycotina</taxon>
        <taxon>Agaricomycetes</taxon>
        <taxon>Agaricomycetidae</taxon>
        <taxon>Boletales</taxon>
        <taxon>Boletineae</taxon>
        <taxon>Boletaceae</taxon>
        <taxon>Boletoideae</taxon>
        <taxon>Boletus</taxon>
    </lineage>
</organism>
<feature type="compositionally biased region" description="Polar residues" evidence="2">
    <location>
        <begin position="49"/>
        <end position="64"/>
    </location>
</feature>
<proteinExistence type="predicted"/>
<reference evidence="3" key="2">
    <citation type="journal article" date="2020" name="Nat. Commun.">
        <title>Large-scale genome sequencing of mycorrhizal fungi provides insights into the early evolution of symbiotic traits.</title>
        <authorList>
            <person name="Miyauchi S."/>
            <person name="Kiss E."/>
            <person name="Kuo A."/>
            <person name="Drula E."/>
            <person name="Kohler A."/>
            <person name="Sanchez-Garcia M."/>
            <person name="Morin E."/>
            <person name="Andreopoulos B."/>
            <person name="Barry K.W."/>
            <person name="Bonito G."/>
            <person name="Buee M."/>
            <person name="Carver A."/>
            <person name="Chen C."/>
            <person name="Cichocki N."/>
            <person name="Clum A."/>
            <person name="Culley D."/>
            <person name="Crous P.W."/>
            <person name="Fauchery L."/>
            <person name="Girlanda M."/>
            <person name="Hayes R.D."/>
            <person name="Keri Z."/>
            <person name="LaButti K."/>
            <person name="Lipzen A."/>
            <person name="Lombard V."/>
            <person name="Magnuson J."/>
            <person name="Maillard F."/>
            <person name="Murat C."/>
            <person name="Nolan M."/>
            <person name="Ohm R.A."/>
            <person name="Pangilinan J."/>
            <person name="Pereira M.F."/>
            <person name="Perotto S."/>
            <person name="Peter M."/>
            <person name="Pfister S."/>
            <person name="Riley R."/>
            <person name="Sitrit Y."/>
            <person name="Stielow J.B."/>
            <person name="Szollosi G."/>
            <person name="Zifcakova L."/>
            <person name="Stursova M."/>
            <person name="Spatafora J.W."/>
            <person name="Tedersoo L."/>
            <person name="Vaario L.M."/>
            <person name="Yamada A."/>
            <person name="Yan M."/>
            <person name="Wang P."/>
            <person name="Xu J."/>
            <person name="Bruns T."/>
            <person name="Baldrian P."/>
            <person name="Vilgalys R."/>
            <person name="Dunand C."/>
            <person name="Henrissat B."/>
            <person name="Grigoriev I.V."/>
            <person name="Hibbett D."/>
            <person name="Nagy L.G."/>
            <person name="Martin F.M."/>
        </authorList>
    </citation>
    <scope>NUCLEOTIDE SEQUENCE</scope>
    <source>
        <strain evidence="3">BED1</strain>
    </source>
</reference>
<dbReference type="AlphaFoldDB" id="A0AAD4C4Q4"/>